<comment type="similarity">
    <text evidence="1 4">Belongs to the glycosyl hydrolase 28 family.</text>
</comment>
<evidence type="ECO:0000256" key="4">
    <source>
        <dbReference type="RuleBase" id="RU361169"/>
    </source>
</evidence>
<dbReference type="InterPro" id="IPR012334">
    <property type="entry name" value="Pectin_lyas_fold"/>
</dbReference>
<sequence length="247" mass="26997">MKNLLLLLLTLTCLKSAGAYGQEYNASQFGCLSDGKHTNTSSIQYAIDFIAEKGGGKLHFYVGRYLTGGIQLKSNVTIVLHEGAALVASPNFYDYLKDEQGYSLIVGDKLSQVKIEGQGVIQGQDSLLQRNLLSLLEKGYIKGNIQDFQPTLLSLTNCKDVQVDGIFWNNALKAAQQYTRVQNLSLTNLNIKGEQQANAKGIIIKESKGLTLSNIYIDTSGKPFEKDSTSELIKVEKAILPSGKSIL</sequence>
<dbReference type="GO" id="GO:0004650">
    <property type="term" value="F:polygalacturonase activity"/>
    <property type="evidence" value="ECO:0007669"/>
    <property type="project" value="InterPro"/>
</dbReference>
<feature type="chain" id="PRO_5035773385" evidence="5">
    <location>
        <begin position="22"/>
        <end position="247"/>
    </location>
</feature>
<keyword evidence="5" id="KW-0732">Signal</keyword>
<reference evidence="6" key="1">
    <citation type="submission" date="2021-03" db="EMBL/GenBank/DDBJ databases">
        <authorList>
            <person name="Lu T."/>
            <person name="Wang Q."/>
            <person name="Han X."/>
        </authorList>
    </citation>
    <scope>NUCLEOTIDE SEQUENCE</scope>
    <source>
        <strain evidence="6">WQ 2009</strain>
    </source>
</reference>
<evidence type="ECO:0000256" key="1">
    <source>
        <dbReference type="ARBA" id="ARBA00008834"/>
    </source>
</evidence>
<evidence type="ECO:0000256" key="3">
    <source>
        <dbReference type="ARBA" id="ARBA00023295"/>
    </source>
</evidence>
<dbReference type="InterPro" id="IPR000743">
    <property type="entry name" value="Glyco_hydro_28"/>
</dbReference>
<evidence type="ECO:0000256" key="2">
    <source>
        <dbReference type="ARBA" id="ARBA00022801"/>
    </source>
</evidence>
<dbReference type="PANTHER" id="PTHR31339:SF9">
    <property type="entry name" value="PLASMIN AND FIBRONECTIN-BINDING PROTEIN A"/>
    <property type="match status" value="1"/>
</dbReference>
<comment type="caution">
    <text evidence="6">The sequence shown here is derived from an EMBL/GenBank/DDBJ whole genome shotgun (WGS) entry which is preliminary data.</text>
</comment>
<dbReference type="Proteomes" id="UP000679691">
    <property type="component" value="Unassembled WGS sequence"/>
</dbReference>
<name>A0A8T4HC92_9SPHI</name>
<feature type="signal peptide" evidence="5">
    <location>
        <begin position="1"/>
        <end position="21"/>
    </location>
</feature>
<dbReference type="Gene3D" id="2.160.20.10">
    <property type="entry name" value="Single-stranded right-handed beta-helix, Pectin lyase-like"/>
    <property type="match status" value="1"/>
</dbReference>
<dbReference type="InterPro" id="IPR011050">
    <property type="entry name" value="Pectin_lyase_fold/virulence"/>
</dbReference>
<dbReference type="PANTHER" id="PTHR31339">
    <property type="entry name" value="PECTIN LYASE-RELATED"/>
    <property type="match status" value="1"/>
</dbReference>
<keyword evidence="2 4" id="KW-0378">Hydrolase</keyword>
<dbReference type="EMBL" id="JAGKSB010000002">
    <property type="protein sequence ID" value="MBP3942391.1"/>
    <property type="molecule type" value="Genomic_DNA"/>
</dbReference>
<protein>
    <submittedName>
        <fullName evidence="6">Uncharacterized protein</fullName>
    </submittedName>
</protein>
<organism evidence="6 7">
    <name type="scientific">Rhinopithecimicrobium faecis</name>
    <dbReference type="NCBI Taxonomy" id="2820698"/>
    <lineage>
        <taxon>Bacteria</taxon>
        <taxon>Pseudomonadati</taxon>
        <taxon>Bacteroidota</taxon>
        <taxon>Sphingobacteriia</taxon>
        <taxon>Sphingobacteriales</taxon>
        <taxon>Sphingobacteriaceae</taxon>
        <taxon>Rhinopithecimicrobium</taxon>
    </lineage>
</organism>
<dbReference type="RefSeq" id="WP_353545874.1">
    <property type="nucleotide sequence ID" value="NZ_JAGKSB010000002.1"/>
</dbReference>
<evidence type="ECO:0000256" key="5">
    <source>
        <dbReference type="SAM" id="SignalP"/>
    </source>
</evidence>
<dbReference type="AlphaFoldDB" id="A0A8T4HC92"/>
<dbReference type="Pfam" id="PF00295">
    <property type="entry name" value="Glyco_hydro_28"/>
    <property type="match status" value="1"/>
</dbReference>
<gene>
    <name evidence="6" type="ORF">J5U18_02240</name>
</gene>
<dbReference type="SUPFAM" id="SSF51126">
    <property type="entry name" value="Pectin lyase-like"/>
    <property type="match status" value="1"/>
</dbReference>
<keyword evidence="3 4" id="KW-0326">Glycosidase</keyword>
<evidence type="ECO:0000313" key="6">
    <source>
        <dbReference type="EMBL" id="MBP3942391.1"/>
    </source>
</evidence>
<dbReference type="GO" id="GO:0005975">
    <property type="term" value="P:carbohydrate metabolic process"/>
    <property type="evidence" value="ECO:0007669"/>
    <property type="project" value="InterPro"/>
</dbReference>
<proteinExistence type="inferred from homology"/>
<evidence type="ECO:0000313" key="7">
    <source>
        <dbReference type="Proteomes" id="UP000679691"/>
    </source>
</evidence>
<accession>A0A8T4HC92</accession>
<dbReference type="InterPro" id="IPR051801">
    <property type="entry name" value="GH28_Enzymes"/>
</dbReference>
<keyword evidence="7" id="KW-1185">Reference proteome</keyword>